<proteinExistence type="predicted"/>
<dbReference type="Proteomes" id="UP000599879">
    <property type="component" value="Unassembled WGS sequence"/>
</dbReference>
<name>A0A923FZX0_9PSED</name>
<gene>
    <name evidence="2" type="ORF">HU737_012960</name>
    <name evidence="1" type="ORF">HU737_11845</name>
</gene>
<organism evidence="1">
    <name type="scientific">Pseudomonas urmiensis</name>
    <dbReference type="NCBI Taxonomy" id="2745493"/>
    <lineage>
        <taxon>Bacteria</taxon>
        <taxon>Pseudomonadati</taxon>
        <taxon>Pseudomonadota</taxon>
        <taxon>Gammaproteobacteria</taxon>
        <taxon>Pseudomonadales</taxon>
        <taxon>Pseudomonadaceae</taxon>
        <taxon>Pseudomonas</taxon>
    </lineage>
</organism>
<evidence type="ECO:0000313" key="1">
    <source>
        <dbReference type="EMBL" id="MBC3441380.1"/>
    </source>
</evidence>
<dbReference type="EMBL" id="JABWRE020000001">
    <property type="protein sequence ID" value="MBV4536896.1"/>
    <property type="molecule type" value="Genomic_DNA"/>
</dbReference>
<accession>A0A923FZX0</accession>
<reference evidence="2" key="3">
    <citation type="submission" date="2021-06" db="EMBL/GenBank/DDBJ databases">
        <title>Updating the genus Pseudomonas: Description of 43 new species and partition of the Pseudomonas putida group.</title>
        <authorList>
            <person name="Girard L."/>
            <person name="Lood C."/>
            <person name="Vandamme P."/>
            <person name="Rokni-Zadeh H."/>
            <person name="Van Noort V."/>
            <person name="Hofte M."/>
            <person name="Lavigne R."/>
            <person name="De Mot R."/>
        </authorList>
    </citation>
    <scope>NUCLEOTIDE SEQUENCE</scope>
    <source>
        <strain evidence="2">SWRI10</strain>
    </source>
</reference>
<evidence type="ECO:0000313" key="2">
    <source>
        <dbReference type="EMBL" id="MBV4536896.1"/>
    </source>
</evidence>
<protein>
    <submittedName>
        <fullName evidence="1">Uncharacterized protein</fullName>
    </submittedName>
</protein>
<dbReference type="AlphaFoldDB" id="A0A923FZX0"/>
<dbReference type="PROSITE" id="PS51257">
    <property type="entry name" value="PROKAR_LIPOPROTEIN"/>
    <property type="match status" value="1"/>
</dbReference>
<dbReference type="RefSeq" id="WP_153302495.1">
    <property type="nucleotide sequence ID" value="NZ_JABWRE020000001.1"/>
</dbReference>
<sequence>MRKVLVSVRVPMMGDVVLMSVAMMQGCDYRPLIETWDGAPFVAVVFH</sequence>
<reference evidence="1" key="2">
    <citation type="submission" date="2020-07" db="EMBL/GenBank/DDBJ databases">
        <authorList>
            <person name="Lood C."/>
            <person name="Girard L."/>
        </authorList>
    </citation>
    <scope>NUCLEOTIDE SEQUENCE</scope>
    <source>
        <strain evidence="1">SWRI10</strain>
    </source>
</reference>
<dbReference type="EMBL" id="JABWRE010000007">
    <property type="protein sequence ID" value="MBC3441380.1"/>
    <property type="molecule type" value="Genomic_DNA"/>
</dbReference>
<reference evidence="1" key="1">
    <citation type="journal article" date="2020" name="Microorganisms">
        <title>Reliable Identification of Environmental Pseudomonas Isolates Using the rpoD Gene.</title>
        <authorList>
            <consortium name="The Broad Institute Genome Sequencing Platform"/>
            <person name="Girard L."/>
            <person name="Lood C."/>
            <person name="Rokni-Zadeh H."/>
            <person name="van Noort V."/>
            <person name="Lavigne R."/>
            <person name="De Mot R."/>
        </authorList>
    </citation>
    <scope>NUCLEOTIDE SEQUENCE</scope>
    <source>
        <strain evidence="1">SWRI10</strain>
    </source>
</reference>
<comment type="caution">
    <text evidence="1">The sequence shown here is derived from an EMBL/GenBank/DDBJ whole genome shotgun (WGS) entry which is preliminary data.</text>
</comment>